<evidence type="ECO:0000313" key="3">
    <source>
        <dbReference type="Proteomes" id="UP000050795"/>
    </source>
</evidence>
<organism evidence="3 4">
    <name type="scientific">Trichobilharzia regenti</name>
    <name type="common">Nasal bird schistosome</name>
    <dbReference type="NCBI Taxonomy" id="157069"/>
    <lineage>
        <taxon>Eukaryota</taxon>
        <taxon>Metazoa</taxon>
        <taxon>Spiralia</taxon>
        <taxon>Lophotrochozoa</taxon>
        <taxon>Platyhelminthes</taxon>
        <taxon>Trematoda</taxon>
        <taxon>Digenea</taxon>
        <taxon>Strigeidida</taxon>
        <taxon>Schistosomatoidea</taxon>
        <taxon>Schistosomatidae</taxon>
        <taxon>Trichobilharzia</taxon>
    </lineage>
</organism>
<sequence length="177" mass="18999">MLVYILLLSFLTTVKASGTMQQCQGTVYAIATFNGSKSAGSVYFTRQGEQMHITGSVSGLPKSRKLGVHIHEFGTTGNNCLDAGPHFNPFDSNHGGLTGSPRHPGDLGNLQVDNKGVMHFDLMVDISALHLYDGFLGRAIVIHAKEDNLGLKKSYESHATGNSGRPLTCALIGLWRA</sequence>
<dbReference type="Pfam" id="PF00080">
    <property type="entry name" value="Sod_Cu"/>
    <property type="match status" value="1"/>
</dbReference>
<evidence type="ECO:0000313" key="4">
    <source>
        <dbReference type="WBParaSite" id="TREG1_85900.1"/>
    </source>
</evidence>
<dbReference type="GO" id="GO:0005507">
    <property type="term" value="F:copper ion binding"/>
    <property type="evidence" value="ECO:0007669"/>
    <property type="project" value="InterPro"/>
</dbReference>
<feature type="domain" description="Superoxide dismutase copper/zinc binding" evidence="2">
    <location>
        <begin position="39"/>
        <end position="172"/>
    </location>
</feature>
<proteinExistence type="predicted"/>
<dbReference type="GO" id="GO:0006801">
    <property type="term" value="P:superoxide metabolic process"/>
    <property type="evidence" value="ECO:0007669"/>
    <property type="project" value="InterPro"/>
</dbReference>
<keyword evidence="3" id="KW-1185">Reference proteome</keyword>
<dbReference type="InterPro" id="IPR036423">
    <property type="entry name" value="SOD-like_Cu/Zn_dom_sf"/>
</dbReference>
<name>A0AA85KD81_TRIRE</name>
<evidence type="ECO:0000256" key="1">
    <source>
        <dbReference type="SAM" id="SignalP"/>
    </source>
</evidence>
<keyword evidence="1" id="KW-0732">Signal</keyword>
<reference evidence="4" key="2">
    <citation type="submission" date="2023-11" db="UniProtKB">
        <authorList>
            <consortium name="WormBaseParasite"/>
        </authorList>
    </citation>
    <scope>IDENTIFICATION</scope>
</reference>
<accession>A0AA85KD81</accession>
<dbReference type="InterPro" id="IPR024134">
    <property type="entry name" value="SOD_Cu/Zn_/chaperone"/>
</dbReference>
<dbReference type="Proteomes" id="UP000050795">
    <property type="component" value="Unassembled WGS sequence"/>
</dbReference>
<dbReference type="AlphaFoldDB" id="A0AA85KD81"/>
<dbReference type="WBParaSite" id="TREG1_85900.1">
    <property type="protein sequence ID" value="TREG1_85900.1"/>
    <property type="gene ID" value="TREG1_85900"/>
</dbReference>
<protein>
    <recommendedName>
        <fullName evidence="2">Superoxide dismutase copper/zinc binding domain-containing protein</fullName>
    </recommendedName>
</protein>
<dbReference type="PANTHER" id="PTHR10003">
    <property type="entry name" value="SUPEROXIDE DISMUTASE CU-ZN -RELATED"/>
    <property type="match status" value="1"/>
</dbReference>
<dbReference type="InterPro" id="IPR001424">
    <property type="entry name" value="SOD_Cu_Zn_dom"/>
</dbReference>
<reference evidence="3" key="1">
    <citation type="submission" date="2022-06" db="EMBL/GenBank/DDBJ databases">
        <authorList>
            <person name="Berger JAMES D."/>
            <person name="Berger JAMES D."/>
        </authorList>
    </citation>
    <scope>NUCLEOTIDE SEQUENCE [LARGE SCALE GENOMIC DNA]</scope>
</reference>
<dbReference type="SUPFAM" id="SSF49329">
    <property type="entry name" value="Cu,Zn superoxide dismutase-like"/>
    <property type="match status" value="1"/>
</dbReference>
<dbReference type="Gene3D" id="2.60.40.200">
    <property type="entry name" value="Superoxide dismutase, copper/zinc binding domain"/>
    <property type="match status" value="1"/>
</dbReference>
<dbReference type="CDD" id="cd00305">
    <property type="entry name" value="Cu-Zn_Superoxide_Dismutase"/>
    <property type="match status" value="1"/>
</dbReference>
<feature type="signal peptide" evidence="1">
    <location>
        <begin position="1"/>
        <end position="16"/>
    </location>
</feature>
<feature type="chain" id="PRO_5041644478" description="Superoxide dismutase copper/zinc binding domain-containing protein" evidence="1">
    <location>
        <begin position="17"/>
        <end position="177"/>
    </location>
</feature>
<evidence type="ECO:0000259" key="2">
    <source>
        <dbReference type="Pfam" id="PF00080"/>
    </source>
</evidence>
<dbReference type="PRINTS" id="PR00068">
    <property type="entry name" value="CUZNDISMTASE"/>
</dbReference>